<reference evidence="6 7" key="1">
    <citation type="submission" date="2017-03" db="EMBL/GenBank/DDBJ databases">
        <title>Genome of the blue death feigning beetle - Asbolus verrucosus.</title>
        <authorList>
            <person name="Rider S.D."/>
        </authorList>
    </citation>
    <scope>NUCLEOTIDE SEQUENCE [LARGE SCALE GENOMIC DNA]</scope>
    <source>
        <strain evidence="6">Butters</strain>
        <tissue evidence="6">Head and leg muscle</tissue>
    </source>
</reference>
<dbReference type="Gene3D" id="2.30.39.10">
    <property type="entry name" value="Alpha-1-antitrypsin, domain 1"/>
    <property type="match status" value="1"/>
</dbReference>
<dbReference type="PROSITE" id="PS00284">
    <property type="entry name" value="SERPIN"/>
    <property type="match status" value="1"/>
</dbReference>
<dbReference type="InterPro" id="IPR042185">
    <property type="entry name" value="Serpin_sf_2"/>
</dbReference>
<dbReference type="GO" id="GO:0004867">
    <property type="term" value="F:serine-type endopeptidase inhibitor activity"/>
    <property type="evidence" value="ECO:0007669"/>
    <property type="project" value="UniProtKB-KW"/>
</dbReference>
<dbReference type="InterPro" id="IPR036186">
    <property type="entry name" value="Serpin_sf"/>
</dbReference>
<dbReference type="EMBL" id="QDEB01098817">
    <property type="protein sequence ID" value="RZC32222.1"/>
    <property type="molecule type" value="Genomic_DNA"/>
</dbReference>
<keyword evidence="2" id="KW-0646">Protease inhibitor</keyword>
<gene>
    <name evidence="6" type="ORF">BDFB_013617</name>
</gene>
<proteinExistence type="inferred from homology"/>
<dbReference type="OrthoDB" id="671595at2759"/>
<dbReference type="SMART" id="SM00093">
    <property type="entry name" value="SERPIN"/>
    <property type="match status" value="1"/>
</dbReference>
<feature type="domain" description="Serpin" evidence="5">
    <location>
        <begin position="1"/>
        <end position="177"/>
    </location>
</feature>
<dbReference type="InterPro" id="IPR000215">
    <property type="entry name" value="Serpin_fam"/>
</dbReference>
<accession>A0A482VH80</accession>
<dbReference type="GO" id="GO:0005615">
    <property type="term" value="C:extracellular space"/>
    <property type="evidence" value="ECO:0007669"/>
    <property type="project" value="InterPro"/>
</dbReference>
<dbReference type="Gene3D" id="3.30.497.10">
    <property type="entry name" value="Antithrombin, subunit I, domain 2"/>
    <property type="match status" value="1"/>
</dbReference>
<name>A0A482VH80_ASBVE</name>
<keyword evidence="3" id="KW-0722">Serine protease inhibitor</keyword>
<keyword evidence="7" id="KW-1185">Reference proteome</keyword>
<dbReference type="InterPro" id="IPR023796">
    <property type="entry name" value="Serpin_dom"/>
</dbReference>
<protein>
    <submittedName>
        <fullName evidence="6">Serpin domain containing protein</fullName>
    </submittedName>
</protein>
<comment type="similarity">
    <text evidence="1 4">Belongs to the serpin family.</text>
</comment>
<feature type="non-terminal residue" evidence="6">
    <location>
        <position position="179"/>
    </location>
</feature>
<sequence length="179" mass="20048">MHRYSGKFNFYESPELDAKFLEMPYKGDGLSMTIVLPSDIEGLASLERQIGKVFEPQNLEIEEVNVALPKFKIENTLELTSVLKALGIEKAFNRTEADLTGIGGEKKGDLFVGDVVQKGYINVEEKGAEAAVATVLRSTTFGKSMPKRLYMFIADHPFIFYIKVKNFIIFAGRVSSPHY</sequence>
<organism evidence="6 7">
    <name type="scientific">Asbolus verrucosus</name>
    <name type="common">Desert ironclad beetle</name>
    <dbReference type="NCBI Taxonomy" id="1661398"/>
    <lineage>
        <taxon>Eukaryota</taxon>
        <taxon>Metazoa</taxon>
        <taxon>Ecdysozoa</taxon>
        <taxon>Arthropoda</taxon>
        <taxon>Hexapoda</taxon>
        <taxon>Insecta</taxon>
        <taxon>Pterygota</taxon>
        <taxon>Neoptera</taxon>
        <taxon>Endopterygota</taxon>
        <taxon>Coleoptera</taxon>
        <taxon>Polyphaga</taxon>
        <taxon>Cucujiformia</taxon>
        <taxon>Tenebrionidae</taxon>
        <taxon>Pimeliinae</taxon>
        <taxon>Asbolus</taxon>
    </lineage>
</organism>
<dbReference type="PANTHER" id="PTHR11461">
    <property type="entry name" value="SERINE PROTEASE INHIBITOR, SERPIN"/>
    <property type="match status" value="1"/>
</dbReference>
<evidence type="ECO:0000256" key="2">
    <source>
        <dbReference type="ARBA" id="ARBA00022690"/>
    </source>
</evidence>
<dbReference type="Pfam" id="PF00079">
    <property type="entry name" value="Serpin"/>
    <property type="match status" value="1"/>
</dbReference>
<dbReference type="InterPro" id="IPR042178">
    <property type="entry name" value="Serpin_sf_1"/>
</dbReference>
<evidence type="ECO:0000313" key="6">
    <source>
        <dbReference type="EMBL" id="RZC32222.1"/>
    </source>
</evidence>
<evidence type="ECO:0000256" key="3">
    <source>
        <dbReference type="ARBA" id="ARBA00022900"/>
    </source>
</evidence>
<dbReference type="PANTHER" id="PTHR11461:SF211">
    <property type="entry name" value="GH10112P-RELATED"/>
    <property type="match status" value="1"/>
</dbReference>
<evidence type="ECO:0000256" key="1">
    <source>
        <dbReference type="ARBA" id="ARBA00009500"/>
    </source>
</evidence>
<dbReference type="Proteomes" id="UP000292052">
    <property type="component" value="Unassembled WGS sequence"/>
</dbReference>
<dbReference type="InterPro" id="IPR023795">
    <property type="entry name" value="Serpin_CS"/>
</dbReference>
<evidence type="ECO:0000256" key="4">
    <source>
        <dbReference type="RuleBase" id="RU000411"/>
    </source>
</evidence>
<dbReference type="AlphaFoldDB" id="A0A482VH80"/>
<evidence type="ECO:0000313" key="7">
    <source>
        <dbReference type="Proteomes" id="UP000292052"/>
    </source>
</evidence>
<dbReference type="SUPFAM" id="SSF56574">
    <property type="entry name" value="Serpins"/>
    <property type="match status" value="1"/>
</dbReference>
<comment type="caution">
    <text evidence="6">The sequence shown here is derived from an EMBL/GenBank/DDBJ whole genome shotgun (WGS) entry which is preliminary data.</text>
</comment>
<evidence type="ECO:0000259" key="5">
    <source>
        <dbReference type="SMART" id="SM00093"/>
    </source>
</evidence>